<feature type="binding site" evidence="9">
    <location>
        <position position="271"/>
    </location>
    <ligand>
        <name>5-hydroxyisourate</name>
        <dbReference type="ChEBI" id="CHEBI:18072"/>
    </ligand>
</feature>
<feature type="binding site" evidence="9">
    <location>
        <position position="62"/>
    </location>
    <ligand>
        <name>urate</name>
        <dbReference type="ChEBI" id="CHEBI:17775"/>
    </ligand>
</feature>
<dbReference type="PRINTS" id="PR00093">
    <property type="entry name" value="URICASE"/>
</dbReference>
<organism evidence="11 12">
    <name type="scientific">Calocera viscosa (strain TUFC12733)</name>
    <dbReference type="NCBI Taxonomy" id="1330018"/>
    <lineage>
        <taxon>Eukaryota</taxon>
        <taxon>Fungi</taxon>
        <taxon>Dikarya</taxon>
        <taxon>Basidiomycota</taxon>
        <taxon>Agaricomycotina</taxon>
        <taxon>Dacrymycetes</taxon>
        <taxon>Dacrymycetales</taxon>
        <taxon>Dacrymycetaceae</taxon>
        <taxon>Calocera</taxon>
    </lineage>
</organism>
<dbReference type="PANTHER" id="PTHR42874">
    <property type="entry name" value="URICASE"/>
    <property type="match status" value="1"/>
</dbReference>
<comment type="subcellular location">
    <subcellularLocation>
        <location evidence="1 7">Peroxisome</location>
    </subcellularLocation>
</comment>
<evidence type="ECO:0000256" key="3">
    <source>
        <dbReference type="ARBA" id="ARBA00009760"/>
    </source>
</evidence>
<dbReference type="NCBIfam" id="TIGR03383">
    <property type="entry name" value="urate_oxi"/>
    <property type="match status" value="1"/>
</dbReference>
<dbReference type="Pfam" id="PF01014">
    <property type="entry name" value="Uricase"/>
    <property type="match status" value="2"/>
</dbReference>
<feature type="binding site" evidence="9">
    <location>
        <position position="62"/>
    </location>
    <ligand>
        <name>5-hydroxyisourate</name>
        <dbReference type="ChEBI" id="CHEBI:18072"/>
    </ligand>
</feature>
<dbReference type="InterPro" id="IPR002042">
    <property type="entry name" value="Uricase"/>
</dbReference>
<reference evidence="11 12" key="1">
    <citation type="journal article" date="2016" name="Mol. Biol. Evol.">
        <title>Comparative Genomics of Early-Diverging Mushroom-Forming Fungi Provides Insights into the Origins of Lignocellulose Decay Capabilities.</title>
        <authorList>
            <person name="Nagy L.G."/>
            <person name="Riley R."/>
            <person name="Tritt A."/>
            <person name="Adam C."/>
            <person name="Daum C."/>
            <person name="Floudas D."/>
            <person name="Sun H."/>
            <person name="Yadav J.S."/>
            <person name="Pangilinan J."/>
            <person name="Larsson K.H."/>
            <person name="Matsuura K."/>
            <person name="Barry K."/>
            <person name="Labutti K."/>
            <person name="Kuo R."/>
            <person name="Ohm R.A."/>
            <person name="Bhattacharya S.S."/>
            <person name="Shirouzu T."/>
            <person name="Yoshinaga Y."/>
            <person name="Martin F.M."/>
            <person name="Grigoriev I.V."/>
            <person name="Hibbett D.S."/>
        </authorList>
    </citation>
    <scope>NUCLEOTIDE SEQUENCE [LARGE SCALE GENOMIC DNA]</scope>
    <source>
        <strain evidence="11 12">TUFC12733</strain>
    </source>
</reference>
<comment type="pathway">
    <text evidence="2 7">Purine metabolism; urate degradation; (S)-allantoin from urate: step 1/3.</text>
</comment>
<sequence length="313" mass="33776">MATLTAARYGKDKVRIFRVVRSPNGDGQVWNDVVEYNVRALLEGDIATSYTQADNSVVVATDSSESCATVLSGTSPHVLHPELFALDLGLHFVKTYPHIHKAFIDIEQLKWTRIIVSKDGKPHKHSFTRDGEEKRLTSVEIDATKGKGAVTAKVTSGLSGLLVLKSGGSAFEGFVRDEWTTLAEVNDRIFSTEVELSYTFALPAGALTAEGIAALQEKVAFDKTAESAKQITLDVFATDESASVQATMFKMSSEIIAANPTVESVSYKLPNKHYIPVDLGFKGLSNLKPADAEVFCPVAAPSGLITATVSRTH</sequence>
<dbReference type="AlphaFoldDB" id="A0A167FVM8"/>
<feature type="binding site" evidence="9">
    <location>
        <position position="271"/>
    </location>
    <ligand>
        <name>O2</name>
        <dbReference type="ChEBI" id="CHEBI:15379"/>
    </ligand>
</feature>
<feature type="binding site" evidence="9">
    <location>
        <position position="171"/>
    </location>
    <ligand>
        <name>5-hydroxyisourate</name>
        <dbReference type="ChEBI" id="CHEBI:18072"/>
    </ligand>
</feature>
<dbReference type="EMBL" id="KV417360">
    <property type="protein sequence ID" value="KZO89893.1"/>
    <property type="molecule type" value="Genomic_DNA"/>
</dbReference>
<dbReference type="SUPFAM" id="SSF55620">
    <property type="entry name" value="Tetrahydrobiopterin biosynthesis enzymes-like"/>
    <property type="match status" value="2"/>
</dbReference>
<evidence type="ECO:0000313" key="11">
    <source>
        <dbReference type="EMBL" id="KZO89893.1"/>
    </source>
</evidence>
<protein>
    <recommendedName>
        <fullName evidence="7 10">Uricase</fullName>
        <ecNumber evidence="7 10">1.7.3.3</ecNumber>
    </recommendedName>
    <alternativeName>
        <fullName evidence="7">Urate oxidase</fullName>
    </alternativeName>
</protein>
<dbReference type="GO" id="GO:0019628">
    <property type="term" value="P:urate catabolic process"/>
    <property type="evidence" value="ECO:0007669"/>
    <property type="project" value="UniProtKB-UniPathway"/>
</dbReference>
<feature type="binding site" evidence="9">
    <location>
        <position position="271"/>
    </location>
    <ligand>
        <name>urate</name>
        <dbReference type="ChEBI" id="CHEBI:17775"/>
    </ligand>
</feature>
<name>A0A167FVM8_CALVF</name>
<evidence type="ECO:0000256" key="8">
    <source>
        <dbReference type="PIRSR" id="PIRSR000241-1"/>
    </source>
</evidence>
<feature type="active site" description="Charge relay system" evidence="8">
    <location>
        <position position="11"/>
    </location>
</feature>
<dbReference type="GO" id="GO:0005777">
    <property type="term" value="C:peroxisome"/>
    <property type="evidence" value="ECO:0007669"/>
    <property type="project" value="UniProtKB-SubCell"/>
</dbReference>
<dbReference type="STRING" id="1330018.A0A167FVM8"/>
<evidence type="ECO:0000256" key="1">
    <source>
        <dbReference type="ARBA" id="ARBA00004275"/>
    </source>
</evidence>
<evidence type="ECO:0000256" key="5">
    <source>
        <dbReference type="ARBA" id="ARBA00023002"/>
    </source>
</evidence>
<evidence type="ECO:0000256" key="2">
    <source>
        <dbReference type="ARBA" id="ARBA00004831"/>
    </source>
</evidence>
<feature type="binding site" evidence="9">
    <location>
        <position position="61"/>
    </location>
    <ligand>
        <name>5-hydroxyisourate</name>
        <dbReference type="ChEBI" id="CHEBI:18072"/>
    </ligand>
</feature>
<accession>A0A167FVM8</accession>
<feature type="binding site" evidence="9">
    <location>
        <position position="188"/>
    </location>
    <ligand>
        <name>urate</name>
        <dbReference type="ChEBI" id="CHEBI:17775"/>
    </ligand>
</feature>
<proteinExistence type="inferred from homology"/>
<dbReference type="EC" id="1.7.3.3" evidence="7 10"/>
<dbReference type="FunFam" id="3.10.270.10:FF:000001">
    <property type="entry name" value="Uricase"/>
    <property type="match status" value="1"/>
</dbReference>
<feature type="binding site" evidence="9">
    <location>
        <position position="61"/>
    </location>
    <ligand>
        <name>O2</name>
        <dbReference type="ChEBI" id="CHEBI:15379"/>
    </ligand>
</feature>
<feature type="binding site" evidence="9">
    <location>
        <position position="245"/>
    </location>
    <ligand>
        <name>5-hydroxyisourate</name>
        <dbReference type="ChEBI" id="CHEBI:18072"/>
    </ligand>
</feature>
<feature type="binding site" evidence="9">
    <location>
        <position position="244"/>
    </location>
    <ligand>
        <name>urate</name>
        <dbReference type="ChEBI" id="CHEBI:17775"/>
    </ligand>
</feature>
<evidence type="ECO:0000256" key="10">
    <source>
        <dbReference type="RuleBase" id="RU004455"/>
    </source>
</evidence>
<evidence type="ECO:0000256" key="4">
    <source>
        <dbReference type="ARBA" id="ARBA00022631"/>
    </source>
</evidence>
<dbReference type="PANTHER" id="PTHR42874:SF1">
    <property type="entry name" value="URICASE"/>
    <property type="match status" value="1"/>
</dbReference>
<feature type="binding site" evidence="9">
    <location>
        <position position="171"/>
    </location>
    <ligand>
        <name>urate</name>
        <dbReference type="ChEBI" id="CHEBI:17775"/>
    </ligand>
</feature>
<evidence type="ECO:0000256" key="7">
    <source>
        <dbReference type="PIRNR" id="PIRNR000241"/>
    </source>
</evidence>
<evidence type="ECO:0000256" key="6">
    <source>
        <dbReference type="ARBA" id="ARBA00023140"/>
    </source>
</evidence>
<comment type="function">
    <text evidence="7 10">Catalyzes the oxidation of uric acid to 5-hydroxyisourate, which is further processed to form (S)-allantoin.</text>
</comment>
<feature type="binding site" evidence="9">
    <location>
        <position position="61"/>
    </location>
    <ligand>
        <name>urate</name>
        <dbReference type="ChEBI" id="CHEBI:17775"/>
    </ligand>
</feature>
<dbReference type="Gene3D" id="3.10.270.10">
    <property type="entry name" value="Urate Oxidase"/>
    <property type="match status" value="1"/>
</dbReference>
<keyword evidence="4 7" id="KW-0659">Purine metabolism</keyword>
<feature type="active site" description="Charge relay system" evidence="8">
    <location>
        <position position="61"/>
    </location>
</feature>
<comment type="catalytic activity">
    <reaction evidence="7 10">
        <text>urate + O2 + H2O = 5-hydroxyisourate + H2O2</text>
        <dbReference type="Rhea" id="RHEA:21368"/>
        <dbReference type="ChEBI" id="CHEBI:15377"/>
        <dbReference type="ChEBI" id="CHEBI:15379"/>
        <dbReference type="ChEBI" id="CHEBI:16240"/>
        <dbReference type="ChEBI" id="CHEBI:17775"/>
        <dbReference type="ChEBI" id="CHEBI:18072"/>
        <dbReference type="EC" id="1.7.3.3"/>
    </reaction>
</comment>
<keyword evidence="5 7" id="KW-0560">Oxidoreductase</keyword>
<dbReference type="GO" id="GO:0004846">
    <property type="term" value="F:urate oxidase activity"/>
    <property type="evidence" value="ECO:0007669"/>
    <property type="project" value="UniProtKB-EC"/>
</dbReference>
<evidence type="ECO:0000313" key="12">
    <source>
        <dbReference type="Proteomes" id="UP000076738"/>
    </source>
</evidence>
<dbReference type="GO" id="GO:0006145">
    <property type="term" value="P:purine nucleobase catabolic process"/>
    <property type="evidence" value="ECO:0007669"/>
    <property type="project" value="TreeGrafter"/>
</dbReference>
<gene>
    <name evidence="11" type="ORF">CALVIDRAFT_491231</name>
</gene>
<feature type="binding site" evidence="9">
    <location>
        <position position="245"/>
    </location>
    <ligand>
        <name>urate</name>
        <dbReference type="ChEBI" id="CHEBI:17775"/>
    </ligand>
</feature>
<feature type="binding site" evidence="9">
    <location>
        <position position="244"/>
    </location>
    <ligand>
        <name>5-hydroxyisourate</name>
        <dbReference type="ChEBI" id="CHEBI:18072"/>
    </ligand>
</feature>
<keyword evidence="12" id="KW-1185">Reference proteome</keyword>
<feature type="active site" description="Charge relay system" evidence="8">
    <location>
        <position position="273"/>
    </location>
</feature>
<comment type="similarity">
    <text evidence="3 7 10">Belongs to the uricase family.</text>
</comment>
<feature type="binding site" evidence="9">
    <location>
        <position position="188"/>
    </location>
    <ligand>
        <name>5-hydroxyisourate</name>
        <dbReference type="ChEBI" id="CHEBI:18072"/>
    </ligand>
</feature>
<evidence type="ECO:0000256" key="9">
    <source>
        <dbReference type="PIRSR" id="PIRSR000241-2"/>
    </source>
</evidence>
<dbReference type="PIRSF" id="PIRSF000241">
    <property type="entry name" value="Urate_oxidase"/>
    <property type="match status" value="1"/>
</dbReference>
<dbReference type="Proteomes" id="UP000076738">
    <property type="component" value="Unassembled WGS sequence"/>
</dbReference>
<dbReference type="UniPathway" id="UPA00394">
    <property type="reaction ID" value="UER00650"/>
</dbReference>
<dbReference type="OrthoDB" id="9992118at2759"/>
<keyword evidence="6 7" id="KW-0576">Peroxisome</keyword>